<name>A0A1J1HYW2_9DIPT</name>
<keyword evidence="2" id="KW-1185">Reference proteome</keyword>
<reference evidence="1 2" key="1">
    <citation type="submission" date="2015-04" db="EMBL/GenBank/DDBJ databases">
        <authorList>
            <person name="Syromyatnikov M.Y."/>
            <person name="Popov V.N."/>
        </authorList>
    </citation>
    <scope>NUCLEOTIDE SEQUENCE [LARGE SCALE GENOMIC DNA]</scope>
</reference>
<organism evidence="1 2">
    <name type="scientific">Clunio marinus</name>
    <dbReference type="NCBI Taxonomy" id="568069"/>
    <lineage>
        <taxon>Eukaryota</taxon>
        <taxon>Metazoa</taxon>
        <taxon>Ecdysozoa</taxon>
        <taxon>Arthropoda</taxon>
        <taxon>Hexapoda</taxon>
        <taxon>Insecta</taxon>
        <taxon>Pterygota</taxon>
        <taxon>Neoptera</taxon>
        <taxon>Endopterygota</taxon>
        <taxon>Diptera</taxon>
        <taxon>Nematocera</taxon>
        <taxon>Chironomoidea</taxon>
        <taxon>Chironomidae</taxon>
        <taxon>Clunio</taxon>
    </lineage>
</organism>
<accession>A0A1J1HYW2</accession>
<gene>
    <name evidence="1" type="ORF">CLUMA_CG006608</name>
</gene>
<evidence type="ECO:0000313" key="1">
    <source>
        <dbReference type="EMBL" id="CRK93147.1"/>
    </source>
</evidence>
<proteinExistence type="predicted"/>
<dbReference type="Proteomes" id="UP000183832">
    <property type="component" value="Unassembled WGS sequence"/>
</dbReference>
<dbReference type="AlphaFoldDB" id="A0A1J1HYW2"/>
<sequence length="66" mass="7841">MDNAKKFLLLLAHATHGEEWLISRENLQLTFMLKVSVFIRFVDMNMTAKNQFSVPWIFKDKRTINL</sequence>
<protein>
    <submittedName>
        <fullName evidence="1">CLUMA_CG006608, isoform A</fullName>
    </submittedName>
</protein>
<dbReference type="EMBL" id="CVRI01000036">
    <property type="protein sequence ID" value="CRK93147.1"/>
    <property type="molecule type" value="Genomic_DNA"/>
</dbReference>
<evidence type="ECO:0000313" key="2">
    <source>
        <dbReference type="Proteomes" id="UP000183832"/>
    </source>
</evidence>